<keyword evidence="1" id="KW-0813">Transport</keyword>
<evidence type="ECO:0000256" key="3">
    <source>
        <dbReference type="ARBA" id="ARBA00022597"/>
    </source>
</evidence>
<dbReference type="OrthoDB" id="9782569at2"/>
<dbReference type="InterPro" id="IPR051541">
    <property type="entry name" value="PTS_SugarTrans_NitroReg"/>
</dbReference>
<dbReference type="RefSeq" id="WP_108719251.1">
    <property type="nucleotide sequence ID" value="NZ_VENP01000018.1"/>
</dbReference>
<keyword evidence="4" id="KW-0808">Transferase</keyword>
<evidence type="ECO:0000313" key="8">
    <source>
        <dbReference type="Proteomes" id="UP000313849"/>
    </source>
</evidence>
<dbReference type="NCBIfam" id="TIGR00848">
    <property type="entry name" value="fruA"/>
    <property type="match status" value="1"/>
</dbReference>
<evidence type="ECO:0000313" key="7">
    <source>
        <dbReference type="EMBL" id="TNU74983.1"/>
    </source>
</evidence>
<dbReference type="Gene3D" id="3.40.930.10">
    <property type="entry name" value="Mannitol-specific EII, Chain A"/>
    <property type="match status" value="1"/>
</dbReference>
<evidence type="ECO:0000256" key="4">
    <source>
        <dbReference type="ARBA" id="ARBA00022679"/>
    </source>
</evidence>
<dbReference type="Proteomes" id="UP000313849">
    <property type="component" value="Unassembled WGS sequence"/>
</dbReference>
<dbReference type="InterPro" id="IPR016152">
    <property type="entry name" value="PTrfase/Anion_transptr"/>
</dbReference>
<evidence type="ECO:0000256" key="1">
    <source>
        <dbReference type="ARBA" id="ARBA00022448"/>
    </source>
</evidence>
<keyword evidence="3 7" id="KW-0762">Sugar transport</keyword>
<dbReference type="SUPFAM" id="SSF55804">
    <property type="entry name" value="Phoshotransferase/anion transport protein"/>
    <property type="match status" value="1"/>
</dbReference>
<dbReference type="GO" id="GO:0008982">
    <property type="term" value="F:protein-N(PI)-phosphohistidine-sugar phosphotransferase activity"/>
    <property type="evidence" value="ECO:0007669"/>
    <property type="project" value="InterPro"/>
</dbReference>
<dbReference type="InterPro" id="IPR004715">
    <property type="entry name" value="PTS_IIA_fruc"/>
</dbReference>
<comment type="caution">
    <text evidence="7">The sequence shown here is derived from an EMBL/GenBank/DDBJ whole genome shotgun (WGS) entry which is preliminary data.</text>
</comment>
<dbReference type="PANTHER" id="PTHR47738">
    <property type="entry name" value="PTS SYSTEM FRUCTOSE-LIKE EIIA COMPONENT-RELATED"/>
    <property type="match status" value="1"/>
</dbReference>
<reference evidence="7 8" key="1">
    <citation type="submission" date="2019-06" db="EMBL/GenBank/DDBJ databases">
        <title>Draft genome sequence of Miniimonas arenae KCTC 19750T isolated from sea sand.</title>
        <authorList>
            <person name="Park S.-J."/>
        </authorList>
    </citation>
    <scope>NUCLEOTIDE SEQUENCE [LARGE SCALE GENOMIC DNA]</scope>
    <source>
        <strain evidence="7 8">KCTC 19750</strain>
    </source>
</reference>
<evidence type="ECO:0000256" key="2">
    <source>
        <dbReference type="ARBA" id="ARBA00022553"/>
    </source>
</evidence>
<name>A0A5C5BEH0_9MICO</name>
<organism evidence="7 8">
    <name type="scientific">Miniimonas arenae</name>
    <dbReference type="NCBI Taxonomy" id="676201"/>
    <lineage>
        <taxon>Bacteria</taxon>
        <taxon>Bacillati</taxon>
        <taxon>Actinomycetota</taxon>
        <taxon>Actinomycetes</taxon>
        <taxon>Micrococcales</taxon>
        <taxon>Beutenbergiaceae</taxon>
        <taxon>Miniimonas</taxon>
    </lineage>
</organism>
<dbReference type="CDD" id="cd00211">
    <property type="entry name" value="PTS_IIA_fru"/>
    <property type="match status" value="1"/>
</dbReference>
<evidence type="ECO:0000259" key="6">
    <source>
        <dbReference type="PROSITE" id="PS51094"/>
    </source>
</evidence>
<dbReference type="PANTHER" id="PTHR47738:SF2">
    <property type="entry name" value="PTS SYSTEM FRUCTOSE-LIKE EIIA COMPONENT"/>
    <property type="match status" value="1"/>
</dbReference>
<keyword evidence="2" id="KW-0597">Phosphoprotein</keyword>
<sequence>MATPLITADLVAVDLDATDKEAVVAVLADKLAAAGRVSDAAAFAADVKAREAQTATGMPGKIGLPHAKSAAVLAPSLAVATVPNGVDFGGPDGAATLVFLIAAPAEGANEHLQILAKLARKLVNPTFTGSLRDAGDAQSVSDIVNEAVA</sequence>
<dbReference type="Pfam" id="PF00359">
    <property type="entry name" value="PTS_EIIA_2"/>
    <property type="match status" value="1"/>
</dbReference>
<dbReference type="PROSITE" id="PS51094">
    <property type="entry name" value="PTS_EIIA_TYPE_2"/>
    <property type="match status" value="1"/>
</dbReference>
<protein>
    <submittedName>
        <fullName evidence="7">PTS sugar transporter subunit IIA</fullName>
    </submittedName>
</protein>
<dbReference type="GO" id="GO:0016020">
    <property type="term" value="C:membrane"/>
    <property type="evidence" value="ECO:0007669"/>
    <property type="project" value="InterPro"/>
</dbReference>
<feature type="domain" description="PTS EIIA type-2" evidence="6">
    <location>
        <begin position="4"/>
        <end position="147"/>
    </location>
</feature>
<dbReference type="GO" id="GO:0009401">
    <property type="term" value="P:phosphoenolpyruvate-dependent sugar phosphotransferase system"/>
    <property type="evidence" value="ECO:0007669"/>
    <property type="project" value="UniProtKB-KW"/>
</dbReference>
<dbReference type="InterPro" id="IPR002178">
    <property type="entry name" value="PTS_EIIA_type-2_dom"/>
</dbReference>
<keyword evidence="5" id="KW-0598">Phosphotransferase system</keyword>
<accession>A0A5C5BEH0</accession>
<proteinExistence type="predicted"/>
<dbReference type="AlphaFoldDB" id="A0A5C5BEH0"/>
<dbReference type="EMBL" id="VENP01000018">
    <property type="protein sequence ID" value="TNU74983.1"/>
    <property type="molecule type" value="Genomic_DNA"/>
</dbReference>
<gene>
    <name evidence="7" type="ORF">FH969_06575</name>
</gene>
<evidence type="ECO:0000256" key="5">
    <source>
        <dbReference type="ARBA" id="ARBA00022683"/>
    </source>
</evidence>
<keyword evidence="8" id="KW-1185">Reference proteome</keyword>